<feature type="region of interest" description="Disordered" evidence="1">
    <location>
        <begin position="147"/>
        <end position="184"/>
    </location>
</feature>
<evidence type="ECO:0000313" key="4">
    <source>
        <dbReference type="Proteomes" id="UP000523196"/>
    </source>
</evidence>
<feature type="chain" id="PRO_5031139374" description="Tetratricopeptide repeat protein" evidence="2">
    <location>
        <begin position="30"/>
        <end position="184"/>
    </location>
</feature>
<dbReference type="AlphaFoldDB" id="A0A7W3TJ09"/>
<comment type="caution">
    <text evidence="3">The sequence shown here is derived from an EMBL/GenBank/DDBJ whole genome shotgun (WGS) entry which is preliminary data.</text>
</comment>
<feature type="compositionally biased region" description="Basic and acidic residues" evidence="1">
    <location>
        <begin position="164"/>
        <end position="175"/>
    </location>
</feature>
<evidence type="ECO:0000256" key="2">
    <source>
        <dbReference type="SAM" id="SignalP"/>
    </source>
</evidence>
<accession>A0A7W3TJ09</accession>
<proteinExistence type="predicted"/>
<dbReference type="RefSeq" id="WP_182684842.1">
    <property type="nucleotide sequence ID" value="NZ_JACHTF010000001.1"/>
</dbReference>
<gene>
    <name evidence="3" type="ORF">H4F98_01270</name>
</gene>
<keyword evidence="4" id="KW-1185">Reference proteome</keyword>
<keyword evidence="2" id="KW-0732">Signal</keyword>
<sequence>MNRRARSLPASCLLATLAFLAGCATPAPAPDADVPAFDAEAAVAAIRATGKASGGELDVQPLRDPQVTDLMAEADALEAQRLYRAAAERLDMALEVAADDPNVLQRRAELALLLDEPDRAERFALLAQAAGTEVGPLCRRHWETALQARRAGSRPPEDAGLPRVSEEEMTRRREACTVAPPPRY</sequence>
<evidence type="ECO:0000256" key="1">
    <source>
        <dbReference type="SAM" id="MobiDB-lite"/>
    </source>
</evidence>
<evidence type="ECO:0008006" key="5">
    <source>
        <dbReference type="Google" id="ProtNLM"/>
    </source>
</evidence>
<evidence type="ECO:0000313" key="3">
    <source>
        <dbReference type="EMBL" id="MBB1059198.1"/>
    </source>
</evidence>
<organism evidence="3 4">
    <name type="scientific">Marilutibacter spongiae</name>
    <dbReference type="NCBI Taxonomy" id="2025720"/>
    <lineage>
        <taxon>Bacteria</taxon>
        <taxon>Pseudomonadati</taxon>
        <taxon>Pseudomonadota</taxon>
        <taxon>Gammaproteobacteria</taxon>
        <taxon>Lysobacterales</taxon>
        <taxon>Lysobacteraceae</taxon>
        <taxon>Marilutibacter</taxon>
    </lineage>
</organism>
<feature type="signal peptide" evidence="2">
    <location>
        <begin position="1"/>
        <end position="29"/>
    </location>
</feature>
<dbReference type="Proteomes" id="UP000523196">
    <property type="component" value="Unassembled WGS sequence"/>
</dbReference>
<dbReference type="EMBL" id="JACHTF010000001">
    <property type="protein sequence ID" value="MBB1059198.1"/>
    <property type="molecule type" value="Genomic_DNA"/>
</dbReference>
<protein>
    <recommendedName>
        <fullName evidence="5">Tetratricopeptide repeat protein</fullName>
    </recommendedName>
</protein>
<reference evidence="3 4" key="1">
    <citation type="submission" date="2020-08" db="EMBL/GenBank/DDBJ databases">
        <authorList>
            <person name="Xu S."/>
            <person name="Li A."/>
        </authorList>
    </citation>
    <scope>NUCLEOTIDE SEQUENCE [LARGE SCALE GENOMIC DNA]</scope>
    <source>
        <strain evidence="3 4">119BY6-57</strain>
    </source>
</reference>
<name>A0A7W3TJ09_9GAMM</name>
<dbReference type="PROSITE" id="PS51257">
    <property type="entry name" value="PROKAR_LIPOPROTEIN"/>
    <property type="match status" value="1"/>
</dbReference>